<dbReference type="SUPFAM" id="SSF55676">
    <property type="entry name" value="CytB endotoxin-like"/>
    <property type="match status" value="1"/>
</dbReference>
<evidence type="ECO:0000313" key="2">
    <source>
        <dbReference type="Proteomes" id="UP000663888"/>
    </source>
</evidence>
<protein>
    <submittedName>
        <fullName evidence="1">Uncharacterized protein</fullName>
    </submittedName>
</protein>
<reference evidence="1" key="1">
    <citation type="submission" date="2021-01" db="EMBL/GenBank/DDBJ databases">
        <authorList>
            <person name="Kaushik A."/>
        </authorList>
    </citation>
    <scope>NUCLEOTIDE SEQUENCE</scope>
    <source>
        <strain evidence="1">AG4-R118</strain>
    </source>
</reference>
<gene>
    <name evidence="1" type="ORF">RDB_LOCUS133340</name>
</gene>
<dbReference type="Proteomes" id="UP000663888">
    <property type="component" value="Unassembled WGS sequence"/>
</dbReference>
<evidence type="ECO:0000313" key="1">
    <source>
        <dbReference type="EMBL" id="CAE6486990.1"/>
    </source>
</evidence>
<dbReference type="AlphaFoldDB" id="A0A8H3H5T7"/>
<dbReference type="EMBL" id="CAJMWX010001401">
    <property type="protein sequence ID" value="CAE6486990.1"/>
    <property type="molecule type" value="Genomic_DNA"/>
</dbReference>
<dbReference type="InterPro" id="IPR035918">
    <property type="entry name" value="CytB_endotoxin-like_sf"/>
</dbReference>
<accession>A0A8H3H5T7</accession>
<comment type="caution">
    <text evidence="1">The sequence shown here is derived from an EMBL/GenBank/DDBJ whole genome shotgun (WGS) entry which is preliminary data.</text>
</comment>
<dbReference type="Gene3D" id="3.40.198.10">
    <property type="entry name" value="Delta-endotoxin CytB-like"/>
    <property type="match status" value="1"/>
</dbReference>
<proteinExistence type="predicted"/>
<name>A0A8H3H5T7_9AGAM</name>
<organism evidence="1 2">
    <name type="scientific">Rhizoctonia solani</name>
    <dbReference type="NCBI Taxonomy" id="456999"/>
    <lineage>
        <taxon>Eukaryota</taxon>
        <taxon>Fungi</taxon>
        <taxon>Dikarya</taxon>
        <taxon>Basidiomycota</taxon>
        <taxon>Agaricomycotina</taxon>
        <taxon>Agaricomycetes</taxon>
        <taxon>Cantharellales</taxon>
        <taxon>Ceratobasidiaceae</taxon>
        <taxon>Rhizoctonia</taxon>
    </lineage>
</organism>
<sequence>MFDLTTTSPQNKIGSIFDASHTSMFNATLPFPLFMIYLESRKLASARSSLASFVATSNQGSQHYVPPLCLHRCSIPMKTILIEITISNESSNDNGFHKRDTKVIVCWPRSKVTSLPCFNPLAAMSSAQNSFNVISTLPPNLQPTIEQLINFISPHPSFKEALDNYPGVEIAIEGFNQRSTRVAFKDLPSDSECAGVLTEPLAMPIDKELVISTLKEAFTGLESAKQNGWADFRQSGWEYRVLILAESRSGAIDFPALIAAVQLSSSGLQREEDWYQLDDQSTEEITLDVIQMKLGVAPDFRAP</sequence>